<gene>
    <name evidence="5" type="ORF">C9374_001827</name>
</gene>
<keyword evidence="3" id="KW-0342">GTP-binding</keyword>
<dbReference type="CDD" id="cd00157">
    <property type="entry name" value="Rho"/>
    <property type="match status" value="1"/>
</dbReference>
<reference evidence="5 6" key="1">
    <citation type="journal article" date="2018" name="BMC Genomics">
        <title>The genome of Naegleria lovaniensis, the basis for a comparative approach to unravel pathogenicity factors of the human pathogenic amoeba N. fowleri.</title>
        <authorList>
            <person name="Liechti N."/>
            <person name="Schurch N."/>
            <person name="Bruggmann R."/>
            <person name="Wittwer M."/>
        </authorList>
    </citation>
    <scope>NUCLEOTIDE SEQUENCE [LARGE SCALE GENOMIC DNA]</scope>
    <source>
        <strain evidence="5 6">ATCC 30569</strain>
    </source>
</reference>
<sequence length="749" mass="85640">MNSEHEMDILQKKISSPSSTNTLLPVRLGHSALFYNQHIYFFGGLQKTVSSIRPLEFVDDLVQVHSLTHEITNLTSSRHPNEGPCARNFHTTVLNTSSNEMILFGGKSNGFLNDVWSFNFATGSWRRLDCENSQLITPRYGHSSVIYGDSMFVFGGYDNNAFTSKELFELNLKTFEWKSVGLKLSNAKEGVEQEVSGRFYHASALDEENGDWYLIGGKSSNGLTKDFIKIKLSTLSTVPVTSSDNDNKDSKSVEFEFIESSDENVLRYGHSCILEKIGNQKKIYMMGGCNQQVDFFDCYCLELNDASHPSLWKKVNANEHVLAQLFKEPSKSTSNESTQFEAFPVFHTITRYVNVNDQSISYFVFGGTLQKTQVETTSTKQNAVEIVSTTNNAKKQVEEMELHYKEFEDMLNDDIFRKILSYLQCVDLMRLQLVSKRLRICQLTTEDQYWKDYYMKKISDLRQATAIYYYDTSARQMLWRNDSQYDHLPNRSENFKQGLIEVFKTFITKAEKSSKQLTSDLERLSFVAPKRRFFTPDEILAYPNEDINFGSPKDFKCVTIGDGATGKTSMLITYTTKTFPVDYVPTVFDNYSHPSTFMPNMNLGLWDTAGPEDYDRLRPLSYPCTDLFLLCFSIVSKASLLNISTKWIPEVSHYCPDCPVLLIGTKKDLRTDPVHTKSMLMKYSEKPVTKEQGELMARKMGCISYIETSSKLGEGFERFDELIIKAVSVGKDGNYQPFSNHSKKKCYLQ</sequence>
<proteinExistence type="inferred from homology"/>
<comment type="caution">
    <text evidence="5">The sequence shown here is derived from an EMBL/GenBank/DDBJ whole genome shotgun (WGS) entry which is preliminary data.</text>
</comment>
<dbReference type="SUPFAM" id="SSF81383">
    <property type="entry name" value="F-box domain"/>
    <property type="match status" value="1"/>
</dbReference>
<dbReference type="InterPro" id="IPR027417">
    <property type="entry name" value="P-loop_NTPase"/>
</dbReference>
<dbReference type="Gene3D" id="2.120.10.80">
    <property type="entry name" value="Kelch-type beta propeller"/>
    <property type="match status" value="1"/>
</dbReference>
<dbReference type="SMART" id="SM00174">
    <property type="entry name" value="RHO"/>
    <property type="match status" value="1"/>
</dbReference>
<dbReference type="PROSITE" id="PS51421">
    <property type="entry name" value="RAS"/>
    <property type="match status" value="1"/>
</dbReference>
<keyword evidence="2" id="KW-0547">Nucleotide-binding</keyword>
<dbReference type="Gene3D" id="3.40.50.300">
    <property type="entry name" value="P-loop containing nucleotide triphosphate hydrolases"/>
    <property type="match status" value="1"/>
</dbReference>
<dbReference type="GeneID" id="68094283"/>
<dbReference type="SUPFAM" id="SSF52540">
    <property type="entry name" value="P-loop containing nucleoside triphosphate hydrolases"/>
    <property type="match status" value="1"/>
</dbReference>
<dbReference type="Pfam" id="PF00646">
    <property type="entry name" value="F-box"/>
    <property type="match status" value="1"/>
</dbReference>
<dbReference type="GO" id="GO:0007264">
    <property type="term" value="P:small GTPase-mediated signal transduction"/>
    <property type="evidence" value="ECO:0007669"/>
    <property type="project" value="InterPro"/>
</dbReference>
<dbReference type="Gene3D" id="1.20.1280.50">
    <property type="match status" value="1"/>
</dbReference>
<protein>
    <recommendedName>
        <fullName evidence="4">F-box domain-containing protein</fullName>
    </recommendedName>
</protein>
<dbReference type="InterPro" id="IPR001806">
    <property type="entry name" value="Small_GTPase"/>
</dbReference>
<dbReference type="GO" id="GO:0003924">
    <property type="term" value="F:GTPase activity"/>
    <property type="evidence" value="ECO:0007669"/>
    <property type="project" value="InterPro"/>
</dbReference>
<dbReference type="InterPro" id="IPR015915">
    <property type="entry name" value="Kelch-typ_b-propeller"/>
</dbReference>
<feature type="domain" description="F-box" evidence="4">
    <location>
        <begin position="405"/>
        <end position="453"/>
    </location>
</feature>
<dbReference type="Pfam" id="PF24681">
    <property type="entry name" value="Kelch_KLHDC2_KLHL20_DRC7"/>
    <property type="match status" value="1"/>
</dbReference>
<dbReference type="AlphaFoldDB" id="A0AA88GTK2"/>
<keyword evidence="6" id="KW-1185">Reference proteome</keyword>
<dbReference type="PANTHER" id="PTHR24072">
    <property type="entry name" value="RHO FAMILY GTPASE"/>
    <property type="match status" value="1"/>
</dbReference>
<name>A0AA88GTK2_NAELO</name>
<dbReference type="Pfam" id="PF00071">
    <property type="entry name" value="Ras"/>
    <property type="match status" value="1"/>
</dbReference>
<accession>A0AA88GTK2</accession>
<dbReference type="PROSITE" id="PS51419">
    <property type="entry name" value="RAB"/>
    <property type="match status" value="1"/>
</dbReference>
<dbReference type="RefSeq" id="XP_044550784.1">
    <property type="nucleotide sequence ID" value="XM_044691177.1"/>
</dbReference>
<dbReference type="PROSITE" id="PS51420">
    <property type="entry name" value="RHO"/>
    <property type="match status" value="1"/>
</dbReference>
<dbReference type="PROSITE" id="PS50181">
    <property type="entry name" value="FBOX"/>
    <property type="match status" value="1"/>
</dbReference>
<dbReference type="PRINTS" id="PR00449">
    <property type="entry name" value="RASTRNSFRMNG"/>
</dbReference>
<evidence type="ECO:0000256" key="2">
    <source>
        <dbReference type="ARBA" id="ARBA00022741"/>
    </source>
</evidence>
<dbReference type="FunFam" id="3.40.50.300:FF:001179">
    <property type="entry name" value="Rho family GTPase"/>
    <property type="match status" value="1"/>
</dbReference>
<evidence type="ECO:0000256" key="1">
    <source>
        <dbReference type="ARBA" id="ARBA00010142"/>
    </source>
</evidence>
<dbReference type="InterPro" id="IPR001810">
    <property type="entry name" value="F-box_dom"/>
</dbReference>
<evidence type="ECO:0000313" key="5">
    <source>
        <dbReference type="EMBL" id="KAG2386792.1"/>
    </source>
</evidence>
<dbReference type="SUPFAM" id="SSF117281">
    <property type="entry name" value="Kelch motif"/>
    <property type="match status" value="1"/>
</dbReference>
<dbReference type="SMART" id="SM00175">
    <property type="entry name" value="RAB"/>
    <property type="match status" value="1"/>
</dbReference>
<evidence type="ECO:0000256" key="3">
    <source>
        <dbReference type="ARBA" id="ARBA00023134"/>
    </source>
</evidence>
<evidence type="ECO:0000259" key="4">
    <source>
        <dbReference type="PROSITE" id="PS50181"/>
    </source>
</evidence>
<dbReference type="Proteomes" id="UP000816034">
    <property type="component" value="Unassembled WGS sequence"/>
</dbReference>
<dbReference type="InterPro" id="IPR005225">
    <property type="entry name" value="Small_GTP-bd"/>
</dbReference>
<dbReference type="SMART" id="SM00173">
    <property type="entry name" value="RAS"/>
    <property type="match status" value="1"/>
</dbReference>
<dbReference type="InterPro" id="IPR003578">
    <property type="entry name" value="Small_GTPase_Rho"/>
</dbReference>
<dbReference type="GO" id="GO:0005525">
    <property type="term" value="F:GTP binding"/>
    <property type="evidence" value="ECO:0007669"/>
    <property type="project" value="UniProtKB-KW"/>
</dbReference>
<comment type="similarity">
    <text evidence="1">Belongs to the small GTPase superfamily. Rho family.</text>
</comment>
<evidence type="ECO:0000313" key="6">
    <source>
        <dbReference type="Proteomes" id="UP000816034"/>
    </source>
</evidence>
<dbReference type="CDD" id="cd09917">
    <property type="entry name" value="F-box_SF"/>
    <property type="match status" value="1"/>
</dbReference>
<dbReference type="EMBL" id="PYSW02000014">
    <property type="protein sequence ID" value="KAG2386792.1"/>
    <property type="molecule type" value="Genomic_DNA"/>
</dbReference>
<dbReference type="InterPro" id="IPR036047">
    <property type="entry name" value="F-box-like_dom_sf"/>
</dbReference>
<organism evidence="5 6">
    <name type="scientific">Naegleria lovaniensis</name>
    <name type="common">Amoeba</name>
    <dbReference type="NCBI Taxonomy" id="51637"/>
    <lineage>
        <taxon>Eukaryota</taxon>
        <taxon>Discoba</taxon>
        <taxon>Heterolobosea</taxon>
        <taxon>Tetramitia</taxon>
        <taxon>Eutetramitia</taxon>
        <taxon>Vahlkampfiidae</taxon>
        <taxon>Naegleria</taxon>
    </lineage>
</organism>
<dbReference type="NCBIfam" id="TIGR00231">
    <property type="entry name" value="small_GTP"/>
    <property type="match status" value="1"/>
</dbReference>